<proteinExistence type="predicted"/>
<accession>A0AAI9XPX6</accession>
<gene>
    <name evidence="1" type="ORF">CMEL01_04498</name>
</gene>
<reference evidence="1 2" key="1">
    <citation type="submission" date="2016-10" db="EMBL/GenBank/DDBJ databases">
        <title>The genome sequence of Colletotrichum fioriniae PJ7.</title>
        <authorList>
            <person name="Baroncelli R."/>
        </authorList>
    </citation>
    <scope>NUCLEOTIDE SEQUENCE [LARGE SCALE GENOMIC DNA]</scope>
    <source>
        <strain evidence="1">Col 31</strain>
    </source>
</reference>
<dbReference type="AlphaFoldDB" id="A0AAI9XPX6"/>
<comment type="caution">
    <text evidence="1">The sequence shown here is derived from an EMBL/GenBank/DDBJ whole genome shotgun (WGS) entry which is preliminary data.</text>
</comment>
<dbReference type="EMBL" id="MLGG01000024">
    <property type="protein sequence ID" value="KAK1455738.1"/>
    <property type="molecule type" value="Genomic_DNA"/>
</dbReference>
<keyword evidence="2" id="KW-1185">Reference proteome</keyword>
<protein>
    <submittedName>
        <fullName evidence="1">Uncharacterized protein</fullName>
    </submittedName>
</protein>
<name>A0AAI9XPX6_9PEZI</name>
<evidence type="ECO:0000313" key="2">
    <source>
        <dbReference type="Proteomes" id="UP001239795"/>
    </source>
</evidence>
<organism evidence="1 2">
    <name type="scientific">Colletotrichum melonis</name>
    <dbReference type="NCBI Taxonomy" id="1209925"/>
    <lineage>
        <taxon>Eukaryota</taxon>
        <taxon>Fungi</taxon>
        <taxon>Dikarya</taxon>
        <taxon>Ascomycota</taxon>
        <taxon>Pezizomycotina</taxon>
        <taxon>Sordariomycetes</taxon>
        <taxon>Hypocreomycetidae</taxon>
        <taxon>Glomerellales</taxon>
        <taxon>Glomerellaceae</taxon>
        <taxon>Colletotrichum</taxon>
        <taxon>Colletotrichum acutatum species complex</taxon>
    </lineage>
</organism>
<dbReference type="Proteomes" id="UP001239795">
    <property type="component" value="Unassembled WGS sequence"/>
</dbReference>
<sequence length="169" mass="18661">MIYRLCCIRQSRCEWRAAAAVPRMSAPRHGVSPIVPMAQPPPSCSWPDYPISAQPIVWFSGHPTVASQQHMAKTLEDFRDGRFFAAPGFWSPPRPTRHSTLAGLPPPAIATTTVAPPLPPREHNAVSHRTAMSHCLHPPREAFHPSSLLHPRPHHFRDTCLGAAATPRS</sequence>
<evidence type="ECO:0000313" key="1">
    <source>
        <dbReference type="EMBL" id="KAK1455738.1"/>
    </source>
</evidence>